<dbReference type="EC" id="2.1.1.354" evidence="2"/>
<evidence type="ECO:0000313" key="22">
    <source>
        <dbReference type="Proteomes" id="UP001050691"/>
    </source>
</evidence>
<evidence type="ECO:0000259" key="20">
    <source>
        <dbReference type="PROSITE" id="PS50868"/>
    </source>
</evidence>
<feature type="compositionally biased region" description="Basic and acidic residues" evidence="17">
    <location>
        <begin position="825"/>
        <end position="862"/>
    </location>
</feature>
<dbReference type="InterPro" id="IPR024657">
    <property type="entry name" value="COMPASS_Set1_N-SET"/>
</dbReference>
<evidence type="ECO:0000256" key="5">
    <source>
        <dbReference type="ARBA" id="ARBA00022679"/>
    </source>
</evidence>
<organism evidence="21 22">
    <name type="scientific">Clathrus columnatus</name>
    <dbReference type="NCBI Taxonomy" id="1419009"/>
    <lineage>
        <taxon>Eukaryota</taxon>
        <taxon>Fungi</taxon>
        <taxon>Dikarya</taxon>
        <taxon>Basidiomycota</taxon>
        <taxon>Agaricomycotina</taxon>
        <taxon>Agaricomycetes</taxon>
        <taxon>Phallomycetidae</taxon>
        <taxon>Phallales</taxon>
        <taxon>Clathraceae</taxon>
        <taxon>Clathrus</taxon>
    </lineage>
</organism>
<evidence type="ECO:0000256" key="3">
    <source>
        <dbReference type="ARBA" id="ARBA00015839"/>
    </source>
</evidence>
<dbReference type="InterPro" id="IPR001214">
    <property type="entry name" value="SET_dom"/>
</dbReference>
<feature type="compositionally biased region" description="Polar residues" evidence="17">
    <location>
        <begin position="56"/>
        <end position="81"/>
    </location>
</feature>
<feature type="compositionally biased region" description="Low complexity" evidence="17">
    <location>
        <begin position="1001"/>
        <end position="1019"/>
    </location>
</feature>
<dbReference type="SMART" id="SM00317">
    <property type="entry name" value="SET"/>
    <property type="match status" value="1"/>
</dbReference>
<dbReference type="InterPro" id="IPR037841">
    <property type="entry name" value="SET_SETD1A/B"/>
</dbReference>
<feature type="compositionally biased region" description="Low complexity" evidence="17">
    <location>
        <begin position="780"/>
        <end position="797"/>
    </location>
</feature>
<dbReference type="Pfam" id="PF00076">
    <property type="entry name" value="RRM_1"/>
    <property type="match status" value="1"/>
</dbReference>
<dbReference type="InterPro" id="IPR003616">
    <property type="entry name" value="Post-SET_dom"/>
</dbReference>
<dbReference type="SMART" id="SM01291">
    <property type="entry name" value="N-SET"/>
    <property type="match status" value="1"/>
</dbReference>
<dbReference type="PANTHER" id="PTHR45814:SF2">
    <property type="entry name" value="HISTONE-LYSINE N-METHYLTRANSFERASE SETD1"/>
    <property type="match status" value="1"/>
</dbReference>
<keyword evidence="9" id="KW-0805">Transcription regulation</keyword>
<name>A0AAV5AT46_9AGAM</name>
<evidence type="ECO:0000256" key="1">
    <source>
        <dbReference type="ARBA" id="ARBA00004123"/>
    </source>
</evidence>
<feature type="region of interest" description="Disordered" evidence="17">
    <location>
        <begin position="236"/>
        <end position="317"/>
    </location>
</feature>
<gene>
    <name evidence="21" type="ORF">Clacol_010458</name>
</gene>
<evidence type="ECO:0000256" key="12">
    <source>
        <dbReference type="ARBA" id="ARBA00030093"/>
    </source>
</evidence>
<feature type="compositionally biased region" description="Polar residues" evidence="17">
    <location>
        <begin position="646"/>
        <end position="662"/>
    </location>
</feature>
<evidence type="ECO:0000313" key="21">
    <source>
        <dbReference type="EMBL" id="GJJ16178.1"/>
    </source>
</evidence>
<evidence type="ECO:0000256" key="14">
    <source>
        <dbReference type="ARBA" id="ARBA00047583"/>
    </source>
</evidence>
<evidence type="ECO:0000256" key="11">
    <source>
        <dbReference type="ARBA" id="ARBA00023242"/>
    </source>
</evidence>
<dbReference type="InterPro" id="IPR000504">
    <property type="entry name" value="RRM_dom"/>
</dbReference>
<feature type="compositionally biased region" description="Basic and acidic residues" evidence="17">
    <location>
        <begin position="805"/>
        <end position="817"/>
    </location>
</feature>
<dbReference type="SUPFAM" id="SSF54928">
    <property type="entry name" value="RNA-binding domain, RBD"/>
    <property type="match status" value="1"/>
</dbReference>
<dbReference type="GO" id="GO:0003723">
    <property type="term" value="F:RNA binding"/>
    <property type="evidence" value="ECO:0007669"/>
    <property type="project" value="UniProtKB-UniRule"/>
</dbReference>
<dbReference type="SMART" id="SM00360">
    <property type="entry name" value="RRM"/>
    <property type="match status" value="2"/>
</dbReference>
<dbReference type="EMBL" id="BPWL01000013">
    <property type="protein sequence ID" value="GJJ16178.1"/>
    <property type="molecule type" value="Genomic_DNA"/>
</dbReference>
<proteinExistence type="predicted"/>
<keyword evidence="4" id="KW-0489">Methyltransferase</keyword>
<dbReference type="PANTHER" id="PTHR45814">
    <property type="entry name" value="HISTONE-LYSINE N-METHYLTRANSFERASE SETD1"/>
    <property type="match status" value="1"/>
</dbReference>
<feature type="compositionally biased region" description="Low complexity" evidence="17">
    <location>
        <begin position="1"/>
        <end position="12"/>
    </location>
</feature>
<dbReference type="Proteomes" id="UP001050691">
    <property type="component" value="Unassembled WGS sequence"/>
</dbReference>
<feature type="compositionally biased region" description="Basic and acidic residues" evidence="17">
    <location>
        <begin position="505"/>
        <end position="517"/>
    </location>
</feature>
<evidence type="ECO:0000259" key="19">
    <source>
        <dbReference type="PROSITE" id="PS50280"/>
    </source>
</evidence>
<keyword evidence="11" id="KW-0539">Nucleus</keyword>
<dbReference type="InterPro" id="IPR046341">
    <property type="entry name" value="SET_dom_sf"/>
</dbReference>
<dbReference type="PROSITE" id="PS50280">
    <property type="entry name" value="SET"/>
    <property type="match status" value="1"/>
</dbReference>
<dbReference type="SUPFAM" id="SSF82199">
    <property type="entry name" value="SET domain"/>
    <property type="match status" value="1"/>
</dbReference>
<keyword evidence="6" id="KW-0949">S-adenosyl-L-methionine</keyword>
<keyword evidence="5" id="KW-0808">Transferase</keyword>
<feature type="compositionally biased region" description="Acidic residues" evidence="17">
    <location>
        <begin position="1224"/>
        <end position="1237"/>
    </location>
</feature>
<dbReference type="SMART" id="SM00508">
    <property type="entry name" value="PostSET"/>
    <property type="match status" value="1"/>
</dbReference>
<dbReference type="GO" id="GO:0140999">
    <property type="term" value="F:histone H3K4 trimethyltransferase activity"/>
    <property type="evidence" value="ECO:0007669"/>
    <property type="project" value="UniProtKB-EC"/>
</dbReference>
<evidence type="ECO:0000256" key="4">
    <source>
        <dbReference type="ARBA" id="ARBA00022603"/>
    </source>
</evidence>
<feature type="compositionally biased region" description="Basic and acidic residues" evidence="17">
    <location>
        <begin position="1238"/>
        <end position="1257"/>
    </location>
</feature>
<evidence type="ECO:0000256" key="7">
    <source>
        <dbReference type="ARBA" id="ARBA00022853"/>
    </source>
</evidence>
<comment type="catalytic activity">
    <reaction evidence="13">
        <text>L-lysyl(4)-[histone H3] + 3 S-adenosyl-L-methionine = N(6),N(6),N(6)-trimethyl-L-lysyl(4)-[histone H3] + 3 S-adenosyl-L-homocysteine + 3 H(+)</text>
        <dbReference type="Rhea" id="RHEA:60260"/>
        <dbReference type="Rhea" id="RHEA-COMP:15537"/>
        <dbReference type="Rhea" id="RHEA-COMP:15547"/>
        <dbReference type="ChEBI" id="CHEBI:15378"/>
        <dbReference type="ChEBI" id="CHEBI:29969"/>
        <dbReference type="ChEBI" id="CHEBI:57856"/>
        <dbReference type="ChEBI" id="CHEBI:59789"/>
        <dbReference type="ChEBI" id="CHEBI:61961"/>
        <dbReference type="EC" id="2.1.1.354"/>
    </reaction>
</comment>
<keyword evidence="10" id="KW-0804">Transcription</keyword>
<evidence type="ECO:0000256" key="17">
    <source>
        <dbReference type="SAM" id="MobiDB-lite"/>
    </source>
</evidence>
<keyword evidence="7" id="KW-0156">Chromatin regulator</keyword>
<feature type="domain" description="Post-SET" evidence="20">
    <location>
        <begin position="1637"/>
        <end position="1653"/>
    </location>
</feature>
<feature type="compositionally biased region" description="Polar residues" evidence="17">
    <location>
        <begin position="519"/>
        <end position="547"/>
    </location>
</feature>
<dbReference type="Gene3D" id="3.30.70.330">
    <property type="match status" value="1"/>
</dbReference>
<accession>A0AAV5AT46</accession>
<feature type="compositionally biased region" description="Low complexity" evidence="17">
    <location>
        <begin position="602"/>
        <end position="611"/>
    </location>
</feature>
<keyword evidence="22" id="KW-1185">Reference proteome</keyword>
<evidence type="ECO:0000256" key="2">
    <source>
        <dbReference type="ARBA" id="ARBA00012182"/>
    </source>
</evidence>
<dbReference type="InterPro" id="IPR044570">
    <property type="entry name" value="Set1-like"/>
</dbReference>
<feature type="compositionally biased region" description="Low complexity" evidence="17">
    <location>
        <begin position="82"/>
        <end position="101"/>
    </location>
</feature>
<feature type="domain" description="RRM" evidence="18">
    <location>
        <begin position="404"/>
        <end position="493"/>
    </location>
</feature>
<feature type="compositionally biased region" description="Pro residues" evidence="17">
    <location>
        <begin position="102"/>
        <end position="134"/>
    </location>
</feature>
<evidence type="ECO:0000256" key="6">
    <source>
        <dbReference type="ARBA" id="ARBA00022691"/>
    </source>
</evidence>
<comment type="caution">
    <text evidence="21">The sequence shown here is derived from an EMBL/GenBank/DDBJ whole genome shotgun (WGS) entry which is preliminary data.</text>
</comment>
<comment type="subcellular location">
    <subcellularLocation>
        <location evidence="1">Nucleus</location>
    </subcellularLocation>
</comment>
<comment type="catalytic activity">
    <reaction evidence="14">
        <text>N(6)-methyl-L-lysyl(4)-[histone H3] + S-adenosyl-L-methionine = N(6),N(6)-dimethyl-L-lysyl(4)-[histone H3] + S-adenosyl-L-homocysteine + H(+)</text>
        <dbReference type="Rhea" id="RHEA:60268"/>
        <dbReference type="Rhea" id="RHEA-COMP:15540"/>
        <dbReference type="Rhea" id="RHEA-COMP:15543"/>
        <dbReference type="ChEBI" id="CHEBI:15378"/>
        <dbReference type="ChEBI" id="CHEBI:57856"/>
        <dbReference type="ChEBI" id="CHEBI:59789"/>
        <dbReference type="ChEBI" id="CHEBI:61929"/>
        <dbReference type="ChEBI" id="CHEBI:61976"/>
    </reaction>
</comment>
<sequence length="1653" mass="182784">MSSTLHPLQQTQPQPPTAPRAFKRILQQQPPSQPAAARRTQWSSSKQPPIAPSSMLVANSVSNNASGWSTIRQSKPDNQIQPPSNLNNTSPLPFTLPSSAPTTPPLPSSAPPPLPSVPPPPAAPPPSAPPPPPSNTESSTSSNPLSLSPMRSTASLHYPLIPSTSKPIDLTKDTEPFSSNSHQHVSLKLPSKTPNILSHPVSAFPVADSKPSTPILNQSVASASTFVSASSLGHIHSPISARPPSPSHSTTLSISTPRPSTPPPLSQPQPIASTSKVLLPTPIPPYQPSEPNQEAATEDLEEDGFVSPSPWPGLPRGNWKVTYDPRLADPWERSQRPKDKEKEAVRRTDGGEEGFEGVKDPRRKAKGLGAEDKAARSLRGWRDKVYLFSPYEHDENSIGPPPPVAILVKGLNPLVLPNDIRAHFKKYGEISVFEQQIDKTTGGMLGVVWIKFDSHATATLALQKSHGKSLSGISAAANANAAQYKMTVEFDGEKERLNKFLKEKEDERREKEKERRRVASTSVAKVVTNGVSGTPQTQSHNTNTSATPIHGSGPGPPSSQALPNGASVSTPTVLAPSNTSASSTVPANSISVPVSAPPPSSAAPAASPAHSQTPVPAYPPKSRHPPPPPSTLVQARLRDAIPALPNLSTTNLPSKSSSTSVNGRDKDRERERERDYDRRYDNDRHYEPRDRDRDRDKHHDNDRHYSPRDRDNDRHYSPGRDRDRGDRHYPSRDRDINDRHYSPRETRERDRDRDRDRNDRHYSPSRARDRRNGSISRWPRSASGSRAYGGSTYTRSPSHSRSRGRSRDRGRDRDYSRGSRKRSRSRDDSRGRERDRHYDRGDRGKVRDRDRSRDKERVDERRRRSRSVSSPLKTHAHSRTLARASEERILSELAKTEFEYVRLDVAGLGIGLGDESDKELEKDVKDLFKEVDVDKVLHDHQHFYVTFKHHDTARRCQLVLAQRTLHGRTLALSIQQPSVSAATLDQIAVRAGSTSTSAHDTTTPSTVALSSTTSSAPDTDASSLIAHARDIVVRELRHLLEKDVTERVIGARIREMVDEARTKRREEREREREVRSSTGGEFGLGLGALSRIAAAQQGEVKVVVGGTGLKGLSFKKKKREREEEEKEDMKSEKKRRIGSVEPEVVDRKEKVEKKRRKKVADEEAEEERKMDEEEDERQIKRRKVEVNGASVKDAKDKSKKNNLGTFTAATMKKDAKARKRIADSDDETDAEQEQELDETPRSDEERADSDVDRDLERVTVASKGKKSKTSKSAQVKINAKTKGKAQSKTKSKKEREKERLSSQPRESTTTPRPMSRSPSPSLSISASVSPSLHAVSLPPLPNLDLFDLGICEDDEDMYFVKAVVGEELGTFRHVDSLAEESGDDDETESQLLKPPPFRVHITGSARTEGYYKIPHSEKAAYVKQYTARAANGGSAGGSGGGVNGVDRSTIETPAPTILTSSRSNRANARGQARGVDDLNRALALSLVDTGHTIGGGGIDTSILIKFNQLQTRKKQLRFARSPIHDWGLYAMERIAKGEMVIEYVGEVIRQAVADKREKAYERQGIGSSYLFRIDDDIVVDATKKGNLGRLINHSCDPNCTAKIITISGEKKIVIYAKQDIELGDEITYDYHFPIEQEKIPCLCGTVKCRGYLN</sequence>
<feature type="compositionally biased region" description="Low complexity" evidence="17">
    <location>
        <begin position="585"/>
        <end position="594"/>
    </location>
</feature>
<evidence type="ECO:0000256" key="15">
    <source>
        <dbReference type="ARBA" id="ARBA00049129"/>
    </source>
</evidence>
<dbReference type="Pfam" id="PF00856">
    <property type="entry name" value="SET"/>
    <property type="match status" value="1"/>
</dbReference>
<feature type="region of interest" description="Disordered" evidence="17">
    <location>
        <begin position="1060"/>
        <end position="1079"/>
    </location>
</feature>
<feature type="region of interest" description="Disordered" evidence="17">
    <location>
        <begin position="505"/>
        <end position="632"/>
    </location>
</feature>
<feature type="region of interest" description="Disordered" evidence="17">
    <location>
        <begin position="1"/>
        <end position="193"/>
    </location>
</feature>
<feature type="compositionally biased region" description="Basic and acidic residues" evidence="17">
    <location>
        <begin position="1060"/>
        <end position="1075"/>
    </location>
</feature>
<dbReference type="GO" id="GO:0048188">
    <property type="term" value="C:Set1C/COMPASS complex"/>
    <property type="evidence" value="ECO:0007669"/>
    <property type="project" value="InterPro"/>
</dbReference>
<evidence type="ECO:0000256" key="8">
    <source>
        <dbReference type="ARBA" id="ARBA00022884"/>
    </source>
</evidence>
<feature type="region of interest" description="Disordered" evidence="17">
    <location>
        <begin position="1113"/>
        <end position="1326"/>
    </location>
</feature>
<evidence type="ECO:0000256" key="16">
    <source>
        <dbReference type="PROSITE-ProRule" id="PRU00176"/>
    </source>
</evidence>
<feature type="compositionally biased region" description="Low complexity" evidence="17">
    <location>
        <begin position="249"/>
        <end position="258"/>
    </location>
</feature>
<reference evidence="21" key="1">
    <citation type="submission" date="2021-10" db="EMBL/GenBank/DDBJ databases">
        <title>De novo Genome Assembly of Clathrus columnatus (Basidiomycota, Fungi) Using Illumina and Nanopore Sequence Data.</title>
        <authorList>
            <person name="Ogiso-Tanaka E."/>
            <person name="Itagaki H."/>
            <person name="Hosoya T."/>
            <person name="Hosaka K."/>
        </authorList>
    </citation>
    <scope>NUCLEOTIDE SEQUENCE</scope>
    <source>
        <strain evidence="21">MO-923</strain>
    </source>
</reference>
<feature type="compositionally biased region" description="Basic residues" evidence="17">
    <location>
        <begin position="1279"/>
        <end position="1292"/>
    </location>
</feature>
<feature type="region of interest" description="Disordered" evidence="17">
    <location>
        <begin position="644"/>
        <end position="880"/>
    </location>
</feature>
<evidence type="ECO:0000256" key="10">
    <source>
        <dbReference type="ARBA" id="ARBA00023163"/>
    </source>
</evidence>
<dbReference type="CDD" id="cd19169">
    <property type="entry name" value="SET_SETD1"/>
    <property type="match status" value="1"/>
</dbReference>
<feature type="compositionally biased region" description="Low complexity" evidence="17">
    <location>
        <begin position="27"/>
        <end position="37"/>
    </location>
</feature>
<feature type="compositionally biased region" description="Basic and acidic residues" evidence="17">
    <location>
        <begin position="330"/>
        <end position="360"/>
    </location>
</feature>
<comment type="catalytic activity">
    <reaction evidence="15">
        <text>N(6),N(6)-dimethyl-L-lysyl(4)-[histone H3] + S-adenosyl-L-methionine = N(6),N(6),N(6)-trimethyl-L-lysyl(4)-[histone H3] + S-adenosyl-L-homocysteine + H(+)</text>
        <dbReference type="Rhea" id="RHEA:60272"/>
        <dbReference type="Rhea" id="RHEA-COMP:15537"/>
        <dbReference type="Rhea" id="RHEA-COMP:15540"/>
        <dbReference type="ChEBI" id="CHEBI:15378"/>
        <dbReference type="ChEBI" id="CHEBI:57856"/>
        <dbReference type="ChEBI" id="CHEBI:59789"/>
        <dbReference type="ChEBI" id="CHEBI:61961"/>
        <dbReference type="ChEBI" id="CHEBI:61976"/>
    </reaction>
</comment>
<feature type="domain" description="SET" evidence="19">
    <location>
        <begin position="1514"/>
        <end position="1631"/>
    </location>
</feature>
<dbReference type="InterPro" id="IPR012677">
    <property type="entry name" value="Nucleotide-bd_a/b_plait_sf"/>
</dbReference>
<dbReference type="PROSITE" id="PS50102">
    <property type="entry name" value="RRM"/>
    <property type="match status" value="1"/>
</dbReference>
<dbReference type="InterPro" id="IPR035979">
    <property type="entry name" value="RBD_domain_sf"/>
</dbReference>
<feature type="compositionally biased region" description="Low complexity" evidence="17">
    <location>
        <begin position="135"/>
        <end position="149"/>
    </location>
</feature>
<dbReference type="PROSITE" id="PS50868">
    <property type="entry name" value="POST_SET"/>
    <property type="match status" value="1"/>
</dbReference>
<feature type="region of interest" description="Disordered" evidence="17">
    <location>
        <begin position="330"/>
        <end position="372"/>
    </location>
</feature>
<keyword evidence="8 16" id="KW-0694">RNA-binding</keyword>
<feature type="compositionally biased region" description="Polar residues" evidence="17">
    <location>
        <begin position="560"/>
        <end position="584"/>
    </location>
</feature>
<evidence type="ECO:0000259" key="18">
    <source>
        <dbReference type="PROSITE" id="PS50102"/>
    </source>
</evidence>
<dbReference type="GO" id="GO:0032259">
    <property type="term" value="P:methylation"/>
    <property type="evidence" value="ECO:0007669"/>
    <property type="project" value="UniProtKB-KW"/>
</dbReference>
<dbReference type="Gene3D" id="2.170.270.10">
    <property type="entry name" value="SET domain"/>
    <property type="match status" value="1"/>
</dbReference>
<evidence type="ECO:0000256" key="13">
    <source>
        <dbReference type="ARBA" id="ARBA00047571"/>
    </source>
</evidence>
<protein>
    <recommendedName>
        <fullName evidence="3">Histone-lysine N-methyltransferase, H3 lysine-4 specific</fullName>
        <ecNumber evidence="2">2.1.1.354</ecNumber>
    </recommendedName>
    <alternativeName>
        <fullName evidence="12">SET domain-containing protein 1</fullName>
    </alternativeName>
</protein>
<feature type="compositionally biased region" description="Low complexity" evidence="17">
    <location>
        <begin position="1301"/>
        <end position="1326"/>
    </location>
</feature>
<feature type="region of interest" description="Disordered" evidence="17">
    <location>
        <begin position="993"/>
        <end position="1019"/>
    </location>
</feature>
<feature type="compositionally biased region" description="Basic and acidic residues" evidence="17">
    <location>
        <begin position="663"/>
        <end position="772"/>
    </location>
</feature>
<evidence type="ECO:0000256" key="9">
    <source>
        <dbReference type="ARBA" id="ARBA00023015"/>
    </source>
</evidence>